<keyword evidence="2" id="KW-1185">Reference proteome</keyword>
<sequence length="318" mass="33346">MTLQTRSLRPGAVARRTVLTGMATMALTACVGKTPESRRIRIATGSPTATYYAIGSALARLVGRELPGTGADVLATAASAENVQLIFGGAADVGFTQADVLVSGGGSPPGIVALARVYDDLLHLVVRADSPIKTLEDLKGKTVSVGAHGSGTAVTVARLLDVAGMSAPTMVDRQELNLDDSLRALAAYGIDAFFFSGGLPVAGIKQLSTRGRARLIDLSRWAGDLRRTHSEVYVVRNVPVSAYQTLPVATIANPNLLVVSASMADDLAFDLARLLMERRDELAAAHPAAERLDPRSAIATLPVPLHPGAARYYQSVKP</sequence>
<reference evidence="1 2" key="1">
    <citation type="submission" date="2019-02" db="EMBL/GenBank/DDBJ databases">
        <title>Sequencing the genomes of 1000 actinobacteria strains.</title>
        <authorList>
            <person name="Klenk H.-P."/>
        </authorList>
    </citation>
    <scope>NUCLEOTIDE SEQUENCE [LARGE SCALE GENOMIC DNA]</scope>
    <source>
        <strain evidence="1 2">DSM 45162</strain>
    </source>
</reference>
<dbReference type="AlphaFoldDB" id="A0A4Q7ZSM6"/>
<dbReference type="Pfam" id="PF16868">
    <property type="entry name" value="NMT1_3"/>
    <property type="match status" value="1"/>
</dbReference>
<proteinExistence type="predicted"/>
<dbReference type="InterPro" id="IPR011852">
    <property type="entry name" value="TRAP_TAXI"/>
</dbReference>
<dbReference type="Proteomes" id="UP000292564">
    <property type="component" value="Unassembled WGS sequence"/>
</dbReference>
<dbReference type="PROSITE" id="PS51257">
    <property type="entry name" value="PROKAR_LIPOPROTEIN"/>
    <property type="match status" value="1"/>
</dbReference>
<gene>
    <name evidence="1" type="ORF">EV385_6146</name>
</gene>
<dbReference type="SUPFAM" id="SSF53850">
    <property type="entry name" value="Periplasmic binding protein-like II"/>
    <property type="match status" value="1"/>
</dbReference>
<evidence type="ECO:0000313" key="2">
    <source>
        <dbReference type="Proteomes" id="UP000292564"/>
    </source>
</evidence>
<comment type="caution">
    <text evidence="1">The sequence shown here is derived from an EMBL/GenBank/DDBJ whole genome shotgun (WGS) entry which is preliminary data.</text>
</comment>
<dbReference type="PANTHER" id="PTHR42941:SF1">
    <property type="entry name" value="SLL1037 PROTEIN"/>
    <property type="match status" value="1"/>
</dbReference>
<evidence type="ECO:0000313" key="1">
    <source>
        <dbReference type="EMBL" id="RZU54198.1"/>
    </source>
</evidence>
<protein>
    <recommendedName>
        <fullName evidence="3">TRAP transporter TAXI family solute receptor</fullName>
    </recommendedName>
</protein>
<evidence type="ECO:0008006" key="3">
    <source>
        <dbReference type="Google" id="ProtNLM"/>
    </source>
</evidence>
<dbReference type="Gene3D" id="3.40.190.10">
    <property type="entry name" value="Periplasmic binding protein-like II"/>
    <property type="match status" value="2"/>
</dbReference>
<dbReference type="NCBIfam" id="TIGR02122">
    <property type="entry name" value="TRAP_TAXI"/>
    <property type="match status" value="1"/>
</dbReference>
<dbReference type="EMBL" id="SHKY01000001">
    <property type="protein sequence ID" value="RZU54198.1"/>
    <property type="molecule type" value="Genomic_DNA"/>
</dbReference>
<dbReference type="PANTHER" id="PTHR42941">
    <property type="entry name" value="SLL1037 PROTEIN"/>
    <property type="match status" value="1"/>
</dbReference>
<name>A0A4Q7ZSM6_9ACTN</name>
<organism evidence="1 2">
    <name type="scientific">Krasilnikovia cinnamomea</name>
    <dbReference type="NCBI Taxonomy" id="349313"/>
    <lineage>
        <taxon>Bacteria</taxon>
        <taxon>Bacillati</taxon>
        <taxon>Actinomycetota</taxon>
        <taxon>Actinomycetes</taxon>
        <taxon>Micromonosporales</taxon>
        <taxon>Micromonosporaceae</taxon>
        <taxon>Krasilnikovia</taxon>
    </lineage>
</organism>
<accession>A0A4Q7ZSM6</accession>